<reference evidence="3" key="1">
    <citation type="submission" date="2019-03" db="EMBL/GenBank/DDBJ databases">
        <title>Snf2 controls pulcherriminic acid biosynthesis and connects pigmentation and antifungal activity of the yeast Metschnikowia pulcherrima.</title>
        <authorList>
            <person name="Gore-Lloyd D."/>
            <person name="Sumann I."/>
            <person name="Brachmann A.O."/>
            <person name="Schneeberger K."/>
            <person name="Ortiz-Merino R.A."/>
            <person name="Moreno-Beltran M."/>
            <person name="Schlaefli M."/>
            <person name="Kirner P."/>
            <person name="Santos Kron A."/>
            <person name="Wolfe K.H."/>
            <person name="Piel J."/>
            <person name="Ahrens C.H."/>
            <person name="Henk D."/>
            <person name="Freimoser F.M."/>
        </authorList>
    </citation>
    <scope>NUCLEOTIDE SEQUENCE [LARGE SCALE GENOMIC DNA]</scope>
    <source>
        <strain evidence="3">APC 1.2</strain>
    </source>
</reference>
<sequence length="97" mass="11438">MSNLYGHREEQNNQRFDQLSQTLQQFRTTVDRDIHGRVQLEMLTLDALNDSFGHLWTKVKRTSGDLQTVMHRNASLTRIVFVLLAVFFVIMTLFKLR</sequence>
<proteinExistence type="predicted"/>
<name>A0A4P6XRI6_9ASCO</name>
<dbReference type="EMBL" id="CP034458">
    <property type="protein sequence ID" value="QBM88521.1"/>
    <property type="molecule type" value="Genomic_DNA"/>
</dbReference>
<evidence type="ECO:0000313" key="3">
    <source>
        <dbReference type="Proteomes" id="UP000292447"/>
    </source>
</evidence>
<feature type="transmembrane region" description="Helical" evidence="1">
    <location>
        <begin position="75"/>
        <end position="94"/>
    </location>
</feature>
<organism evidence="2 3">
    <name type="scientific">Metschnikowia aff. pulcherrima</name>
    <dbReference type="NCBI Taxonomy" id="2163413"/>
    <lineage>
        <taxon>Eukaryota</taxon>
        <taxon>Fungi</taxon>
        <taxon>Dikarya</taxon>
        <taxon>Ascomycota</taxon>
        <taxon>Saccharomycotina</taxon>
        <taxon>Pichiomycetes</taxon>
        <taxon>Metschnikowiaceae</taxon>
        <taxon>Metschnikowia</taxon>
    </lineage>
</organism>
<evidence type="ECO:0000256" key="1">
    <source>
        <dbReference type="SAM" id="Phobius"/>
    </source>
</evidence>
<protein>
    <submittedName>
        <fullName evidence="2">Protein transport protein SFT1</fullName>
    </submittedName>
</protein>
<keyword evidence="1" id="KW-0812">Transmembrane</keyword>
<keyword evidence="3" id="KW-1185">Reference proteome</keyword>
<keyword evidence="1" id="KW-0472">Membrane</keyword>
<dbReference type="AlphaFoldDB" id="A0A4P6XRI6"/>
<dbReference type="Proteomes" id="UP000292447">
    <property type="component" value="Chromosome III"/>
</dbReference>
<dbReference type="STRING" id="2163413.A0A4P6XRI6"/>
<accession>A0A4P6XRI6</accession>
<keyword evidence="1" id="KW-1133">Transmembrane helix</keyword>
<gene>
    <name evidence="2" type="primary">MPUL0C04920</name>
    <name evidence="2" type="ORF">METSCH_C04920</name>
</gene>
<evidence type="ECO:0000313" key="2">
    <source>
        <dbReference type="EMBL" id="QBM88521.1"/>
    </source>
</evidence>